<keyword evidence="11" id="KW-0294">Fucose metabolism</keyword>
<evidence type="ECO:0000256" key="11">
    <source>
        <dbReference type="ARBA" id="ARBA00023253"/>
    </source>
</evidence>
<keyword evidence="10" id="KW-0325">Glycoprotein</keyword>
<dbReference type="AlphaFoldDB" id="A0A7J7H7K2"/>
<name>A0A7J7H7K2_CAMSI</name>
<evidence type="ECO:0000256" key="3">
    <source>
        <dbReference type="ARBA" id="ARBA00007737"/>
    </source>
</evidence>
<dbReference type="InterPro" id="IPR019378">
    <property type="entry name" value="GDP-Fuc_O-FucTrfase"/>
</dbReference>
<keyword evidence="12" id="KW-0119">Carbohydrate metabolism</keyword>
<dbReference type="CDD" id="cd11299">
    <property type="entry name" value="O-FucT_plant"/>
    <property type="match status" value="1"/>
</dbReference>
<dbReference type="PANTHER" id="PTHR31741:SF62">
    <property type="entry name" value="O-FUCOSYLTRANSFERASE FAMILY PROTEIN"/>
    <property type="match status" value="1"/>
</dbReference>
<evidence type="ECO:0000256" key="2">
    <source>
        <dbReference type="ARBA" id="ARBA00004881"/>
    </source>
</evidence>
<evidence type="ECO:0000256" key="6">
    <source>
        <dbReference type="ARBA" id="ARBA00022692"/>
    </source>
</evidence>
<keyword evidence="9" id="KW-0472">Membrane</keyword>
<evidence type="ECO:0000256" key="8">
    <source>
        <dbReference type="ARBA" id="ARBA00022989"/>
    </source>
</evidence>
<protein>
    <recommendedName>
        <fullName evidence="13">O-fucosyltransferase family protein</fullName>
    </recommendedName>
</protein>
<keyword evidence="4" id="KW-0328">Glycosyltransferase</keyword>
<evidence type="ECO:0000256" key="14">
    <source>
        <dbReference type="SAM" id="MobiDB-lite"/>
    </source>
</evidence>
<dbReference type="GO" id="GO:0006004">
    <property type="term" value="P:fucose metabolic process"/>
    <property type="evidence" value="ECO:0007669"/>
    <property type="project" value="UniProtKB-KW"/>
</dbReference>
<dbReference type="Proteomes" id="UP000593564">
    <property type="component" value="Unassembled WGS sequence"/>
</dbReference>
<feature type="compositionally biased region" description="Polar residues" evidence="14">
    <location>
        <begin position="1"/>
        <end position="11"/>
    </location>
</feature>
<dbReference type="PANTHER" id="PTHR31741">
    <property type="entry name" value="OS02G0726500 PROTEIN-RELATED"/>
    <property type="match status" value="1"/>
</dbReference>
<evidence type="ECO:0000313" key="15">
    <source>
        <dbReference type="EMBL" id="KAF5947854.1"/>
    </source>
</evidence>
<keyword evidence="8" id="KW-1133">Transmembrane helix</keyword>
<reference evidence="16" key="1">
    <citation type="journal article" date="2020" name="Nat. Commun.">
        <title>Genome assembly of wild tea tree DASZ reveals pedigree and selection history of tea varieties.</title>
        <authorList>
            <person name="Zhang W."/>
            <person name="Zhang Y."/>
            <person name="Qiu H."/>
            <person name="Guo Y."/>
            <person name="Wan H."/>
            <person name="Zhang X."/>
            <person name="Scossa F."/>
            <person name="Alseekh S."/>
            <person name="Zhang Q."/>
            <person name="Wang P."/>
            <person name="Xu L."/>
            <person name="Schmidt M.H."/>
            <person name="Jia X."/>
            <person name="Li D."/>
            <person name="Zhu A."/>
            <person name="Guo F."/>
            <person name="Chen W."/>
            <person name="Ni D."/>
            <person name="Usadel B."/>
            <person name="Fernie A.R."/>
            <person name="Wen W."/>
        </authorList>
    </citation>
    <scope>NUCLEOTIDE SEQUENCE [LARGE SCALE GENOMIC DNA]</scope>
    <source>
        <strain evidence="16">cv. G240</strain>
    </source>
</reference>
<comment type="pathway">
    <text evidence="2">Glycan metabolism.</text>
</comment>
<evidence type="ECO:0000256" key="4">
    <source>
        <dbReference type="ARBA" id="ARBA00022676"/>
    </source>
</evidence>
<evidence type="ECO:0000256" key="13">
    <source>
        <dbReference type="ARBA" id="ARBA00030350"/>
    </source>
</evidence>
<keyword evidence="5" id="KW-0808">Transferase</keyword>
<evidence type="ECO:0000256" key="5">
    <source>
        <dbReference type="ARBA" id="ARBA00022679"/>
    </source>
</evidence>
<dbReference type="Pfam" id="PF10250">
    <property type="entry name" value="O-FucT"/>
    <property type="match status" value="1"/>
</dbReference>
<comment type="subcellular location">
    <subcellularLocation>
        <location evidence="1">Membrane</location>
        <topology evidence="1">Single-pass type II membrane protein</topology>
    </subcellularLocation>
</comment>
<dbReference type="GO" id="GO:0005737">
    <property type="term" value="C:cytoplasm"/>
    <property type="evidence" value="ECO:0007669"/>
    <property type="project" value="TreeGrafter"/>
</dbReference>
<feature type="region of interest" description="Disordered" evidence="14">
    <location>
        <begin position="1"/>
        <end position="24"/>
    </location>
</feature>
<dbReference type="PIRSF" id="PIRSF009360">
    <property type="entry name" value="UCP009360"/>
    <property type="match status" value="1"/>
</dbReference>
<organism evidence="15 16">
    <name type="scientific">Camellia sinensis</name>
    <name type="common">Tea plant</name>
    <name type="synonym">Thea sinensis</name>
    <dbReference type="NCBI Taxonomy" id="4442"/>
    <lineage>
        <taxon>Eukaryota</taxon>
        <taxon>Viridiplantae</taxon>
        <taxon>Streptophyta</taxon>
        <taxon>Embryophyta</taxon>
        <taxon>Tracheophyta</taxon>
        <taxon>Spermatophyta</taxon>
        <taxon>Magnoliopsida</taxon>
        <taxon>eudicotyledons</taxon>
        <taxon>Gunneridae</taxon>
        <taxon>Pentapetalae</taxon>
        <taxon>asterids</taxon>
        <taxon>Ericales</taxon>
        <taxon>Theaceae</taxon>
        <taxon>Camellia</taxon>
    </lineage>
</organism>
<gene>
    <name evidence="15" type="ORF">HYC85_013811</name>
</gene>
<proteinExistence type="inferred from homology"/>
<accession>A0A7J7H7K2</accession>
<comment type="caution">
    <text evidence="15">The sequence shown here is derived from an EMBL/GenBank/DDBJ whole genome shotgun (WGS) entry which is preliminary data.</text>
</comment>
<evidence type="ECO:0000256" key="1">
    <source>
        <dbReference type="ARBA" id="ARBA00004606"/>
    </source>
</evidence>
<evidence type="ECO:0000256" key="7">
    <source>
        <dbReference type="ARBA" id="ARBA00022968"/>
    </source>
</evidence>
<keyword evidence="7" id="KW-0735">Signal-anchor</keyword>
<keyword evidence="16" id="KW-1185">Reference proteome</keyword>
<dbReference type="GO" id="GO:0016757">
    <property type="term" value="F:glycosyltransferase activity"/>
    <property type="evidence" value="ECO:0007669"/>
    <property type="project" value="UniProtKB-KW"/>
</dbReference>
<reference evidence="15 16" key="2">
    <citation type="submission" date="2020-07" db="EMBL/GenBank/DDBJ databases">
        <title>Genome assembly of wild tea tree DASZ reveals pedigree and selection history of tea varieties.</title>
        <authorList>
            <person name="Zhang W."/>
        </authorList>
    </citation>
    <scope>NUCLEOTIDE SEQUENCE [LARGE SCALE GENOMIC DNA]</scope>
    <source>
        <strain evidence="16">cv. G240</strain>
        <tissue evidence="15">Leaf</tissue>
    </source>
</reference>
<sequence length="596" mass="67661">MSPTKGGSNKPSTTGGGGSRTRRRTVDCVEFVEEDGTGSGYVVGQSHPHRSPVVVGCCTVLRKRVHSMLKFLRPGRNLNRWVLRALMLLVASTTFVKFALMNGMHELDEMTSANDFLIHPGTIDGSAMPQNVVVEDGGHPANLMNNQSTGHSGLRSTSPQTLEIWRKPMSDNHFKCIDRSPKETRNGTATDGYILIHANGGLNQMRTGISDMVAVAKIMNATLVLPTLDHESFWTDPSEFKDIFDWKHFIRALKDDIEVVDSLPPQLANVKPLLKAPVSWSKARIIHFKTSFILLILQAGYYRGQLLTLLKRNKVMKFTHTDSRLANNGLSSPIQRLRCRAMYEALRYTEEIEHLGKVLVNRLKTNNEPYIALHLRYEKDMLAFTGCSHSLNSSESEELRKLRYEVRHWKQKRIKGEERRVQGKCPMTPREAAVFLKAIGYPSATKIYIVAGEIYGQEGLAALHAKYPNIYSHSNLATEEELKPFKDFHNQLAALDYIVALESDVFIYTYDGNMAKAVRGHRIFEGFRKTINPDKQKFVKLIDEMDKGKLTWEEFSSEVRRLHENRIGAPQYRAVRHLPRHEEYFYANPFPGCVCD</sequence>
<evidence type="ECO:0000256" key="10">
    <source>
        <dbReference type="ARBA" id="ARBA00023180"/>
    </source>
</evidence>
<keyword evidence="6" id="KW-0812">Transmembrane</keyword>
<comment type="similarity">
    <text evidence="3">Belongs to the glycosyltransferase GT106 family.</text>
</comment>
<evidence type="ECO:0000256" key="12">
    <source>
        <dbReference type="ARBA" id="ARBA00023277"/>
    </source>
</evidence>
<dbReference type="InterPro" id="IPR024709">
    <property type="entry name" value="FucosylTrfase_pln"/>
</dbReference>
<evidence type="ECO:0000256" key="9">
    <source>
        <dbReference type="ARBA" id="ARBA00023136"/>
    </source>
</evidence>
<dbReference type="GO" id="GO:0016020">
    <property type="term" value="C:membrane"/>
    <property type="evidence" value="ECO:0007669"/>
    <property type="project" value="UniProtKB-SubCell"/>
</dbReference>
<evidence type="ECO:0000313" key="16">
    <source>
        <dbReference type="Proteomes" id="UP000593564"/>
    </source>
</evidence>
<dbReference type="EMBL" id="JACBKZ010000006">
    <property type="protein sequence ID" value="KAF5947854.1"/>
    <property type="molecule type" value="Genomic_DNA"/>
</dbReference>